<dbReference type="EMBL" id="KZ824309">
    <property type="protein sequence ID" value="RAL08862.1"/>
    <property type="molecule type" value="Genomic_DNA"/>
</dbReference>
<feature type="transmembrane region" description="Helical" evidence="1">
    <location>
        <begin position="66"/>
        <end position="87"/>
    </location>
</feature>
<gene>
    <name evidence="2" type="ORF">BO97DRAFT_437311</name>
</gene>
<dbReference type="AlphaFoldDB" id="A0A395HLP5"/>
<keyword evidence="3" id="KW-1185">Reference proteome</keyword>
<sequence>MIALISRIIAFTTVILYHTVWHAPTYHAKFSKSKACLFIHIGTGLFENLQYWVLQAQADHNNVLPNTMDVLFCFLWSWTSFVLVRTLRRGDPRTTRPPYQAAACLRPIATLASYLFNIPSLHTASVHALDGFIYTRLAIFFFTYTPYLRGAVTYSTIYAISLPLAAALSVHNSRVPGASLVFILVMAYITQLNAWVTCRSKRLRDPQAGADVSLLERYLVRALRSLGFAELEELREVSKERALEKPLTDDYISGTHT</sequence>
<keyword evidence="1" id="KW-0812">Transmembrane</keyword>
<dbReference type="VEuPathDB" id="FungiDB:BO97DRAFT_437311"/>
<organism evidence="2 3">
    <name type="scientific">Aspergillus homomorphus (strain CBS 101889)</name>
    <dbReference type="NCBI Taxonomy" id="1450537"/>
    <lineage>
        <taxon>Eukaryota</taxon>
        <taxon>Fungi</taxon>
        <taxon>Dikarya</taxon>
        <taxon>Ascomycota</taxon>
        <taxon>Pezizomycotina</taxon>
        <taxon>Eurotiomycetes</taxon>
        <taxon>Eurotiomycetidae</taxon>
        <taxon>Eurotiales</taxon>
        <taxon>Aspergillaceae</taxon>
        <taxon>Aspergillus</taxon>
        <taxon>Aspergillus subgen. Circumdati</taxon>
    </lineage>
</organism>
<keyword evidence="1" id="KW-1133">Transmembrane helix</keyword>
<accession>A0A395HLP5</accession>
<feature type="transmembrane region" description="Helical" evidence="1">
    <location>
        <begin position="6"/>
        <end position="23"/>
    </location>
</feature>
<evidence type="ECO:0000313" key="3">
    <source>
        <dbReference type="Proteomes" id="UP000248961"/>
    </source>
</evidence>
<feature type="transmembrane region" description="Helical" evidence="1">
    <location>
        <begin position="177"/>
        <end position="196"/>
    </location>
</feature>
<evidence type="ECO:0000313" key="2">
    <source>
        <dbReference type="EMBL" id="RAL08862.1"/>
    </source>
</evidence>
<evidence type="ECO:0000256" key="1">
    <source>
        <dbReference type="SAM" id="Phobius"/>
    </source>
</evidence>
<protein>
    <submittedName>
        <fullName evidence="2">Uncharacterized protein</fullName>
    </submittedName>
</protein>
<dbReference type="OrthoDB" id="4922812at2759"/>
<name>A0A395HLP5_ASPHC</name>
<dbReference type="GeneID" id="37202126"/>
<keyword evidence="1" id="KW-0472">Membrane</keyword>
<reference evidence="2 3" key="1">
    <citation type="submission" date="2018-02" db="EMBL/GenBank/DDBJ databases">
        <title>The genomes of Aspergillus section Nigri reveals drivers in fungal speciation.</title>
        <authorList>
            <consortium name="DOE Joint Genome Institute"/>
            <person name="Vesth T.C."/>
            <person name="Nybo J."/>
            <person name="Theobald S."/>
            <person name="Brandl J."/>
            <person name="Frisvad J.C."/>
            <person name="Nielsen K.F."/>
            <person name="Lyhne E.K."/>
            <person name="Kogle M.E."/>
            <person name="Kuo A."/>
            <person name="Riley R."/>
            <person name="Clum A."/>
            <person name="Nolan M."/>
            <person name="Lipzen A."/>
            <person name="Salamov A."/>
            <person name="Henrissat B."/>
            <person name="Wiebenga A."/>
            <person name="De vries R.P."/>
            <person name="Grigoriev I.V."/>
            <person name="Mortensen U.H."/>
            <person name="Andersen M.R."/>
            <person name="Baker S.E."/>
        </authorList>
    </citation>
    <scope>NUCLEOTIDE SEQUENCE [LARGE SCALE GENOMIC DNA]</scope>
    <source>
        <strain evidence="2 3">CBS 101889</strain>
    </source>
</reference>
<dbReference type="RefSeq" id="XP_025548016.1">
    <property type="nucleotide sequence ID" value="XM_025697837.1"/>
</dbReference>
<proteinExistence type="predicted"/>
<dbReference type="Proteomes" id="UP000248961">
    <property type="component" value="Unassembled WGS sequence"/>
</dbReference>